<dbReference type="Pfam" id="PF00396">
    <property type="entry name" value="Granulin"/>
    <property type="match status" value="2"/>
</dbReference>
<evidence type="ECO:0000256" key="1">
    <source>
        <dbReference type="ARBA" id="ARBA00004613"/>
    </source>
</evidence>
<reference evidence="7" key="1">
    <citation type="submission" date="2020-10" db="EMBL/GenBank/DDBJ databases">
        <title>Chromosome-scale genome assembly of the Allis shad, Alosa alosa.</title>
        <authorList>
            <person name="Margot Z."/>
            <person name="Christophe K."/>
            <person name="Cabau C."/>
            <person name="Louis A."/>
            <person name="Berthelot C."/>
            <person name="Parey E."/>
            <person name="Roest Crollius H."/>
            <person name="Montfort J."/>
            <person name="Robinson-Rechavi M."/>
            <person name="Bucao C."/>
            <person name="Bouchez O."/>
            <person name="Gislard M."/>
            <person name="Lluch J."/>
            <person name="Milhes M."/>
            <person name="Lampietro C."/>
            <person name="Lopez Roques C."/>
            <person name="Donnadieu C."/>
            <person name="Braasch I."/>
            <person name="Desvignes T."/>
            <person name="Postlethwait J."/>
            <person name="Bobe J."/>
            <person name="Guiguen Y."/>
        </authorList>
    </citation>
    <scope>NUCLEOTIDE SEQUENCE</scope>
    <source>
        <strain evidence="7">M-15738</strain>
        <tissue evidence="7">Blood</tissue>
    </source>
</reference>
<feature type="domain" description="Granulins" evidence="6">
    <location>
        <begin position="56"/>
        <end position="69"/>
    </location>
</feature>
<keyword evidence="5" id="KW-0732">Signal</keyword>
<proteinExistence type="inferred from homology"/>
<keyword evidence="3" id="KW-0964">Secreted</keyword>
<dbReference type="Proteomes" id="UP000823561">
    <property type="component" value="Chromosome 20"/>
</dbReference>
<evidence type="ECO:0000313" key="7">
    <source>
        <dbReference type="EMBL" id="KAG5264751.1"/>
    </source>
</evidence>
<evidence type="ECO:0000259" key="6">
    <source>
        <dbReference type="PROSITE" id="PS00799"/>
    </source>
</evidence>
<organism evidence="7 8">
    <name type="scientific">Alosa alosa</name>
    <name type="common">allis shad</name>
    <dbReference type="NCBI Taxonomy" id="278164"/>
    <lineage>
        <taxon>Eukaryota</taxon>
        <taxon>Metazoa</taxon>
        <taxon>Chordata</taxon>
        <taxon>Craniata</taxon>
        <taxon>Vertebrata</taxon>
        <taxon>Euteleostomi</taxon>
        <taxon>Actinopterygii</taxon>
        <taxon>Neopterygii</taxon>
        <taxon>Teleostei</taxon>
        <taxon>Clupei</taxon>
        <taxon>Clupeiformes</taxon>
        <taxon>Clupeoidei</taxon>
        <taxon>Clupeidae</taxon>
        <taxon>Alosa</taxon>
    </lineage>
</organism>
<feature type="domain" description="Granulins" evidence="6">
    <location>
        <begin position="159"/>
        <end position="172"/>
    </location>
</feature>
<comment type="caution">
    <text evidence="7">The sequence shown here is derived from an EMBL/GenBank/DDBJ whole genome shotgun (WGS) entry which is preliminary data.</text>
</comment>
<evidence type="ECO:0000256" key="2">
    <source>
        <dbReference type="ARBA" id="ARBA00010093"/>
    </source>
</evidence>
<evidence type="ECO:0000256" key="4">
    <source>
        <dbReference type="ARBA" id="ARBA00023157"/>
    </source>
</evidence>
<dbReference type="Gene3D" id="2.10.25.160">
    <property type="entry name" value="Granulin"/>
    <property type="match status" value="2"/>
</dbReference>
<dbReference type="PANTHER" id="PTHR12274">
    <property type="entry name" value="GRANULIN"/>
    <property type="match status" value="1"/>
</dbReference>
<dbReference type="InterPro" id="IPR000118">
    <property type="entry name" value="Granulin"/>
</dbReference>
<sequence length="200" mass="21592">MIAVKMLAHAVLTFLCVGLVSATVVCPDGGLCPDKNTCCLTTRGYGCCNDPFAVCCSDQLHCCPAGYRCGDAAQSCVKDGLPWFRLQWTMNSPAKEPETGPLKLSLPDSETNAIQERPTDLSVVWCNHNHTTHCPDGTTCCLSPYFGWGCCNHPLAQCCSDGIHCCPHGYYCDSTSTQCLRGGGQRRSATYVRGNTNIHT</sequence>
<keyword evidence="4" id="KW-1015">Disulfide bond</keyword>
<evidence type="ECO:0000313" key="8">
    <source>
        <dbReference type="Proteomes" id="UP000823561"/>
    </source>
</evidence>
<comment type="subcellular location">
    <subcellularLocation>
        <location evidence="1">Secreted</location>
    </subcellularLocation>
</comment>
<keyword evidence="8" id="KW-1185">Reference proteome</keyword>
<dbReference type="SMART" id="SM00277">
    <property type="entry name" value="GRAN"/>
    <property type="match status" value="2"/>
</dbReference>
<dbReference type="PANTHER" id="PTHR12274:SF3">
    <property type="entry name" value="PROGRANULIN"/>
    <property type="match status" value="1"/>
</dbReference>
<dbReference type="InterPro" id="IPR037277">
    <property type="entry name" value="Granulin_sf"/>
</dbReference>
<accession>A0AAV6FSK2</accession>
<evidence type="ECO:0000256" key="5">
    <source>
        <dbReference type="SAM" id="SignalP"/>
    </source>
</evidence>
<name>A0AAV6FSK2_9TELE</name>
<dbReference type="PROSITE" id="PS00799">
    <property type="entry name" value="GRANULINS"/>
    <property type="match status" value="2"/>
</dbReference>
<dbReference type="AlphaFoldDB" id="A0AAV6FSK2"/>
<dbReference type="InterPro" id="IPR039036">
    <property type="entry name" value="Granulin_fam"/>
</dbReference>
<gene>
    <name evidence="7" type="ORF">AALO_G00257650</name>
</gene>
<feature type="chain" id="PRO_5043831837" description="Granulins domain-containing protein" evidence="5">
    <location>
        <begin position="23"/>
        <end position="200"/>
    </location>
</feature>
<comment type="similarity">
    <text evidence="2">Belongs to the granulin family.</text>
</comment>
<dbReference type="GO" id="GO:0005576">
    <property type="term" value="C:extracellular region"/>
    <property type="evidence" value="ECO:0007669"/>
    <property type="project" value="UniProtKB-SubCell"/>
</dbReference>
<feature type="signal peptide" evidence="5">
    <location>
        <begin position="1"/>
        <end position="22"/>
    </location>
</feature>
<dbReference type="EMBL" id="JADWDJ010000020">
    <property type="protein sequence ID" value="KAG5264751.1"/>
    <property type="molecule type" value="Genomic_DNA"/>
</dbReference>
<protein>
    <recommendedName>
        <fullName evidence="6">Granulins domain-containing protein</fullName>
    </recommendedName>
</protein>
<evidence type="ECO:0000256" key="3">
    <source>
        <dbReference type="ARBA" id="ARBA00022525"/>
    </source>
</evidence>